<dbReference type="SFLD" id="SFLDS00003">
    <property type="entry name" value="Haloacid_Dehalogenase"/>
    <property type="match status" value="1"/>
</dbReference>
<dbReference type="Gene3D" id="1.10.150.520">
    <property type="match status" value="1"/>
</dbReference>
<dbReference type="SUPFAM" id="SSF56784">
    <property type="entry name" value="HAD-like"/>
    <property type="match status" value="1"/>
</dbReference>
<evidence type="ECO:0000256" key="1">
    <source>
        <dbReference type="ARBA" id="ARBA00001946"/>
    </source>
</evidence>
<dbReference type="GO" id="GO:0016787">
    <property type="term" value="F:hydrolase activity"/>
    <property type="evidence" value="ECO:0007669"/>
    <property type="project" value="UniProtKB-KW"/>
</dbReference>
<dbReference type="NCBIfam" id="TIGR01549">
    <property type="entry name" value="HAD-SF-IA-v1"/>
    <property type="match status" value="1"/>
</dbReference>
<dbReference type="Proteomes" id="UP000617402">
    <property type="component" value="Unassembled WGS sequence"/>
</dbReference>
<dbReference type="InterPro" id="IPR041492">
    <property type="entry name" value="HAD_2"/>
</dbReference>
<comment type="cofactor">
    <cofactor evidence="1">
        <name>Mg(2+)</name>
        <dbReference type="ChEBI" id="CHEBI:18420"/>
    </cofactor>
</comment>
<dbReference type="SFLD" id="SFLDG01129">
    <property type="entry name" value="C1.5:_HAD__Beta-PGM__Phosphata"/>
    <property type="match status" value="1"/>
</dbReference>
<dbReference type="PANTHER" id="PTHR46470">
    <property type="entry name" value="N-ACYLNEURAMINATE-9-PHOSPHATASE"/>
    <property type="match status" value="1"/>
</dbReference>
<keyword evidence="6" id="KW-1185">Reference proteome</keyword>
<dbReference type="PRINTS" id="PR00413">
    <property type="entry name" value="HADHALOGNASE"/>
</dbReference>
<dbReference type="EMBL" id="JACVHF010000019">
    <property type="protein sequence ID" value="MBC9785842.1"/>
    <property type="molecule type" value="Genomic_DNA"/>
</dbReference>
<dbReference type="Gene3D" id="3.40.50.1000">
    <property type="entry name" value="HAD superfamily/HAD-like"/>
    <property type="match status" value="1"/>
</dbReference>
<reference evidence="5 6" key="1">
    <citation type="submission" date="2020-07" db="EMBL/GenBank/DDBJ databases">
        <title>Draft whole-genome sequence of Heliobacterium chlorum DSM 3682, type strain.</title>
        <authorList>
            <person name="Kyndt J.A."/>
            <person name="Meyer T.E."/>
            <person name="Imhoff J.F."/>
        </authorList>
    </citation>
    <scope>NUCLEOTIDE SEQUENCE [LARGE SCALE GENOMIC DNA]</scope>
    <source>
        <strain evidence="5 6">DSM 3682</strain>
    </source>
</reference>
<evidence type="ECO:0000313" key="6">
    <source>
        <dbReference type="Proteomes" id="UP000617402"/>
    </source>
</evidence>
<dbReference type="InterPro" id="IPR006439">
    <property type="entry name" value="HAD-SF_hydro_IA"/>
</dbReference>
<dbReference type="InterPro" id="IPR051400">
    <property type="entry name" value="HAD-like_hydrolase"/>
</dbReference>
<keyword evidence="2" id="KW-0479">Metal-binding</keyword>
<accession>A0ABR7T6W5</accession>
<protein>
    <submittedName>
        <fullName evidence="5">HAD family hydrolase</fullName>
    </submittedName>
</protein>
<evidence type="ECO:0000256" key="4">
    <source>
        <dbReference type="ARBA" id="ARBA00022842"/>
    </source>
</evidence>
<evidence type="ECO:0000313" key="5">
    <source>
        <dbReference type="EMBL" id="MBC9785842.1"/>
    </source>
</evidence>
<organism evidence="5 6">
    <name type="scientific">Heliobacterium chlorum</name>
    <dbReference type="NCBI Taxonomy" id="2698"/>
    <lineage>
        <taxon>Bacteria</taxon>
        <taxon>Bacillati</taxon>
        <taxon>Bacillota</taxon>
        <taxon>Clostridia</taxon>
        <taxon>Eubacteriales</taxon>
        <taxon>Heliobacteriaceae</taxon>
        <taxon>Heliobacterium</taxon>
    </lineage>
</organism>
<proteinExistence type="predicted"/>
<dbReference type="Pfam" id="PF13419">
    <property type="entry name" value="HAD_2"/>
    <property type="match status" value="1"/>
</dbReference>
<keyword evidence="4" id="KW-0460">Magnesium</keyword>
<dbReference type="PANTHER" id="PTHR46470:SF2">
    <property type="entry name" value="GLYCERALDEHYDE 3-PHOSPHATE PHOSPHATASE"/>
    <property type="match status" value="1"/>
</dbReference>
<keyword evidence="3 5" id="KW-0378">Hydrolase</keyword>
<gene>
    <name evidence="5" type="ORF">H1S01_15255</name>
</gene>
<name>A0ABR7T6W5_HELCL</name>
<dbReference type="InterPro" id="IPR036412">
    <property type="entry name" value="HAD-like_sf"/>
</dbReference>
<sequence>MNKYKAVIFDLDDTLYPEFDYVKSGFNSVATLLSPRIDQNVAGINESLLKLFHDDRADVFNRYLSLQGIEDKRVLAECIMTYRGHFPNISLSSDVRELLYWLKNNQLGLGILTDGRPDGQRNKIKALELDKIVDAVIVTDELGGVHYRKPNELAYRRICSQLEIQANEAIYVGDNPAKDFISANQLGMVTVMLKNDHSLYKQEGFLPEQQAQMIIKDLRELKSIVFRSNHEQENLSFSPSCERI</sequence>
<dbReference type="RefSeq" id="WP_188041273.1">
    <property type="nucleotide sequence ID" value="NZ_JACVHF010000019.1"/>
</dbReference>
<comment type="caution">
    <text evidence="5">The sequence shown here is derived from an EMBL/GenBank/DDBJ whole genome shotgun (WGS) entry which is preliminary data.</text>
</comment>
<evidence type="ECO:0000256" key="3">
    <source>
        <dbReference type="ARBA" id="ARBA00022801"/>
    </source>
</evidence>
<evidence type="ECO:0000256" key="2">
    <source>
        <dbReference type="ARBA" id="ARBA00022723"/>
    </source>
</evidence>
<dbReference type="InterPro" id="IPR023214">
    <property type="entry name" value="HAD_sf"/>
</dbReference>